<reference evidence="2" key="1">
    <citation type="submission" date="2025-08" db="UniProtKB">
        <authorList>
            <consortium name="RefSeq"/>
        </authorList>
    </citation>
    <scope>IDENTIFICATION</scope>
    <source>
        <tissue evidence="2">Whole body</tissue>
    </source>
</reference>
<dbReference type="GeneID" id="108622204"/>
<dbReference type="KEGG" id="ccal:108622204"/>
<keyword evidence="1" id="KW-1185">Reference proteome</keyword>
<dbReference type="RefSeq" id="XP_017875404.1">
    <property type="nucleotide sequence ID" value="XM_018019915.1"/>
</dbReference>
<accession>A0AAJ7ISF5</accession>
<sequence>SQLILGIGTPLALSRENVIIGAFVKFVYDMPANATDFTEPGVYYSRTQKSRWSIYKALEKVAGLYGFGGKQCLLKAICETAAMPFEGTHSLLGQLLH</sequence>
<feature type="non-terminal residue" evidence="2">
    <location>
        <position position="97"/>
    </location>
</feature>
<dbReference type="PANTHER" id="PTHR21398">
    <property type="entry name" value="AGAP007094-PA"/>
    <property type="match status" value="1"/>
</dbReference>
<dbReference type="Proteomes" id="UP000694925">
    <property type="component" value="Unplaced"/>
</dbReference>
<dbReference type="Pfam" id="PF07841">
    <property type="entry name" value="DM4_12"/>
    <property type="match status" value="1"/>
</dbReference>
<organism evidence="1 2">
    <name type="scientific">Ceratina calcarata</name>
    <dbReference type="NCBI Taxonomy" id="156304"/>
    <lineage>
        <taxon>Eukaryota</taxon>
        <taxon>Metazoa</taxon>
        <taxon>Ecdysozoa</taxon>
        <taxon>Arthropoda</taxon>
        <taxon>Hexapoda</taxon>
        <taxon>Insecta</taxon>
        <taxon>Pterygota</taxon>
        <taxon>Neoptera</taxon>
        <taxon>Endopterygota</taxon>
        <taxon>Hymenoptera</taxon>
        <taxon>Apocrita</taxon>
        <taxon>Aculeata</taxon>
        <taxon>Apoidea</taxon>
        <taxon>Anthophila</taxon>
        <taxon>Apidae</taxon>
        <taxon>Ceratina</taxon>
        <taxon>Zadontomerus</taxon>
    </lineage>
</organism>
<proteinExistence type="predicted"/>
<dbReference type="AlphaFoldDB" id="A0AAJ7ISF5"/>
<dbReference type="InterPro" id="IPR006631">
    <property type="entry name" value="DM4_12"/>
</dbReference>
<protein>
    <submittedName>
        <fullName evidence="2">Uncharacterized protein LOC108622204</fullName>
    </submittedName>
</protein>
<dbReference type="PANTHER" id="PTHR21398:SF21">
    <property type="entry name" value="AGAP004005-PA"/>
    <property type="match status" value="1"/>
</dbReference>
<name>A0AAJ7ISF5_9HYME</name>
<feature type="non-terminal residue" evidence="2">
    <location>
        <position position="1"/>
    </location>
</feature>
<evidence type="ECO:0000313" key="1">
    <source>
        <dbReference type="Proteomes" id="UP000694925"/>
    </source>
</evidence>
<evidence type="ECO:0000313" key="2">
    <source>
        <dbReference type="RefSeq" id="XP_017875404.1"/>
    </source>
</evidence>
<gene>
    <name evidence="2" type="primary">LOC108622204</name>
</gene>